<evidence type="ECO:0000313" key="16">
    <source>
        <dbReference type="EMBL" id="CAL4763502.1"/>
    </source>
</evidence>
<evidence type="ECO:0000256" key="7">
    <source>
        <dbReference type="ARBA" id="ARBA00022833"/>
    </source>
</evidence>
<dbReference type="EMBL" id="CAMXCT020000251">
    <property type="protein sequence ID" value="CAL1129565.1"/>
    <property type="molecule type" value="Genomic_DNA"/>
</dbReference>
<evidence type="ECO:0000256" key="9">
    <source>
        <dbReference type="PROSITE-ProRule" id="PRU00192"/>
    </source>
</evidence>
<dbReference type="InterPro" id="IPR029063">
    <property type="entry name" value="SAM-dependent_MTases_sf"/>
</dbReference>
<dbReference type="SUPFAM" id="SSF90229">
    <property type="entry name" value="CCCH zinc finger"/>
    <property type="match status" value="1"/>
</dbReference>
<keyword evidence="2 10" id="KW-0479">Metal-binding</keyword>
<feature type="region of interest" description="Disordered" evidence="11">
    <location>
        <begin position="2268"/>
        <end position="2294"/>
    </location>
</feature>
<evidence type="ECO:0000313" key="15">
    <source>
        <dbReference type="EMBL" id="CAL1129565.1"/>
    </source>
</evidence>
<feature type="compositionally biased region" description="Pro residues" evidence="11">
    <location>
        <begin position="289"/>
        <end position="303"/>
    </location>
</feature>
<evidence type="ECO:0000256" key="3">
    <source>
        <dbReference type="ARBA" id="ARBA00022741"/>
    </source>
</evidence>
<dbReference type="Pfam" id="PF07653">
    <property type="entry name" value="SH3_2"/>
    <property type="match status" value="1"/>
</dbReference>
<feature type="domain" description="SH3" evidence="12">
    <location>
        <begin position="227"/>
        <end position="289"/>
    </location>
</feature>
<dbReference type="InterPro" id="IPR001452">
    <property type="entry name" value="SH3_domain"/>
</dbReference>
<accession>A0A9P1FIV4</accession>
<evidence type="ECO:0000256" key="4">
    <source>
        <dbReference type="ARBA" id="ARBA00022771"/>
    </source>
</evidence>
<dbReference type="InterPro" id="IPR027417">
    <property type="entry name" value="P-loop_NTPase"/>
</dbReference>
<dbReference type="InterPro" id="IPR000571">
    <property type="entry name" value="Znf_CCCH"/>
</dbReference>
<reference evidence="14" key="1">
    <citation type="submission" date="2022-10" db="EMBL/GenBank/DDBJ databases">
        <authorList>
            <person name="Chen Y."/>
            <person name="Dougan E. K."/>
            <person name="Chan C."/>
            <person name="Rhodes N."/>
            <person name="Thang M."/>
        </authorList>
    </citation>
    <scope>NUCLEOTIDE SEQUENCE</scope>
</reference>
<organism evidence="14">
    <name type="scientific">Cladocopium goreaui</name>
    <dbReference type="NCBI Taxonomy" id="2562237"/>
    <lineage>
        <taxon>Eukaryota</taxon>
        <taxon>Sar</taxon>
        <taxon>Alveolata</taxon>
        <taxon>Dinophyceae</taxon>
        <taxon>Suessiales</taxon>
        <taxon>Symbiodiniaceae</taxon>
        <taxon>Cladocopium</taxon>
    </lineage>
</organism>
<dbReference type="GO" id="GO:0008270">
    <property type="term" value="F:zinc ion binding"/>
    <property type="evidence" value="ECO:0007669"/>
    <property type="project" value="UniProtKB-KW"/>
</dbReference>
<evidence type="ECO:0000256" key="6">
    <source>
        <dbReference type="ARBA" id="ARBA00022806"/>
    </source>
</evidence>
<feature type="compositionally biased region" description="Basic and acidic residues" evidence="11">
    <location>
        <begin position="2268"/>
        <end position="2287"/>
    </location>
</feature>
<feature type="region of interest" description="Disordered" evidence="11">
    <location>
        <begin position="507"/>
        <end position="557"/>
    </location>
</feature>
<dbReference type="SMART" id="SM00356">
    <property type="entry name" value="ZnF_C3H1"/>
    <property type="match status" value="1"/>
</dbReference>
<evidence type="ECO:0000313" key="17">
    <source>
        <dbReference type="Proteomes" id="UP001152797"/>
    </source>
</evidence>
<dbReference type="Pfam" id="PF13086">
    <property type="entry name" value="AAA_11"/>
    <property type="match status" value="1"/>
</dbReference>
<keyword evidence="17" id="KW-1185">Reference proteome</keyword>
<name>A0A9P1FIV4_9DINO</name>
<evidence type="ECO:0000256" key="2">
    <source>
        <dbReference type="ARBA" id="ARBA00022723"/>
    </source>
</evidence>
<evidence type="ECO:0000256" key="8">
    <source>
        <dbReference type="ARBA" id="ARBA00022840"/>
    </source>
</evidence>
<keyword evidence="4 10" id="KW-0863">Zinc-finger</keyword>
<feature type="region of interest" description="Disordered" evidence="11">
    <location>
        <begin position="456"/>
        <end position="491"/>
    </location>
</feature>
<evidence type="ECO:0000256" key="5">
    <source>
        <dbReference type="ARBA" id="ARBA00022801"/>
    </source>
</evidence>
<evidence type="ECO:0000256" key="10">
    <source>
        <dbReference type="PROSITE-ProRule" id="PRU00723"/>
    </source>
</evidence>
<dbReference type="EMBL" id="CAMXCT010000251">
    <property type="protein sequence ID" value="CAI3976190.1"/>
    <property type="molecule type" value="Genomic_DNA"/>
</dbReference>
<evidence type="ECO:0000256" key="11">
    <source>
        <dbReference type="SAM" id="MobiDB-lite"/>
    </source>
</evidence>
<dbReference type="Proteomes" id="UP001152797">
    <property type="component" value="Unassembled WGS sequence"/>
</dbReference>
<feature type="zinc finger region" description="C3H1-type" evidence="10">
    <location>
        <begin position="2242"/>
        <end position="2269"/>
    </location>
</feature>
<reference evidence="15" key="2">
    <citation type="submission" date="2024-04" db="EMBL/GenBank/DDBJ databases">
        <authorList>
            <person name="Chen Y."/>
            <person name="Shah S."/>
            <person name="Dougan E. K."/>
            <person name="Thang M."/>
            <person name="Chan C."/>
        </authorList>
    </citation>
    <scope>NUCLEOTIDE SEQUENCE [LARGE SCALE GENOMIC DNA]</scope>
</reference>
<keyword evidence="6 16" id="KW-0347">Helicase</keyword>
<gene>
    <name evidence="14" type="ORF">C1SCF055_LOCUS4434</name>
</gene>
<proteinExistence type="predicted"/>
<dbReference type="PANTHER" id="PTHR43788">
    <property type="entry name" value="DNA2/NAM7 HELICASE FAMILY MEMBER"/>
    <property type="match status" value="1"/>
</dbReference>
<evidence type="ECO:0000256" key="1">
    <source>
        <dbReference type="ARBA" id="ARBA00022443"/>
    </source>
</evidence>
<dbReference type="Gene3D" id="4.10.1000.10">
    <property type="entry name" value="Zinc finger, CCCH-type"/>
    <property type="match status" value="1"/>
</dbReference>
<evidence type="ECO:0000259" key="12">
    <source>
        <dbReference type="PROSITE" id="PS50002"/>
    </source>
</evidence>
<evidence type="ECO:0000313" key="14">
    <source>
        <dbReference type="EMBL" id="CAI3976190.1"/>
    </source>
</evidence>
<keyword evidence="8" id="KW-0067">ATP-binding</keyword>
<keyword evidence="5" id="KW-0378">Hydrolase</keyword>
<feature type="compositionally biased region" description="Low complexity" evidence="11">
    <location>
        <begin position="542"/>
        <end position="554"/>
    </location>
</feature>
<feature type="non-terminal residue" evidence="14">
    <location>
        <position position="2294"/>
    </location>
</feature>
<feature type="region of interest" description="Disordered" evidence="11">
    <location>
        <begin position="2209"/>
        <end position="2236"/>
    </location>
</feature>
<dbReference type="InterPro" id="IPR036028">
    <property type="entry name" value="SH3-like_dom_sf"/>
</dbReference>
<dbReference type="Gene3D" id="3.40.50.150">
    <property type="entry name" value="Vaccinia Virus protein VP39"/>
    <property type="match status" value="1"/>
</dbReference>
<dbReference type="SUPFAM" id="SSF52540">
    <property type="entry name" value="P-loop containing nucleoside triphosphate hydrolases"/>
    <property type="match status" value="1"/>
</dbReference>
<dbReference type="Gene3D" id="3.40.50.300">
    <property type="entry name" value="P-loop containing nucleotide triphosphate hydrolases"/>
    <property type="match status" value="1"/>
</dbReference>
<feature type="region of interest" description="Disordered" evidence="11">
    <location>
        <begin position="289"/>
        <end position="313"/>
    </location>
</feature>
<dbReference type="SUPFAM" id="SSF53335">
    <property type="entry name" value="S-adenosyl-L-methionine-dependent methyltransferases"/>
    <property type="match status" value="1"/>
</dbReference>
<dbReference type="InterPro" id="IPR050534">
    <property type="entry name" value="Coronavir_polyprotein_1ab"/>
</dbReference>
<dbReference type="PROSITE" id="PS50002">
    <property type="entry name" value="SH3"/>
    <property type="match status" value="1"/>
</dbReference>
<dbReference type="SUPFAM" id="SSF50044">
    <property type="entry name" value="SH3-domain"/>
    <property type="match status" value="1"/>
</dbReference>
<sequence>MQADISKASREQDVGAAPYEAKGSVPDDNRSIKLNRSQEAAMRLVLERRRRFSLIQGPPGTGKTTTAVSMICGWLRTRRGPVLASAFSNRGTDNLAEVLHNLGVRVLRMGLCPQDRPYSPGTAAEAEQEKRFVSDITRLKSAGHLYNMAHLEVREQVGGMRPPAKTSGVVAQACGTSPGRSRNGGRLCNLHRLWHGALRDLDAVRGHRLDNREARLLSLSQDKIRFPFAAASVMTGQYDAPDIGYLSLQPGQEVTIQYIGGSEDPDWLYGSSEGRRGWFPKFCVLNAPRSPPPPLPPPPPPLDTSPLEQESEKNVTPAVTAAVAQLEDDVLELLIQDEFRGKTLVANEVIRPRQLMVEPEPWRRTGRKAKPDHFIGLESGCLVELAVYDDHGAQQGRAVAELRARGEEGAGDDGQVWLSQLVAIEDPYFDWWHDQTYVDKTAGEAGIQGLANALGAVEADREAPKEERGATKRQKTEKERGDLPKERKAVSGLDEVIKERAASAPELSALKLNAKKKKKKKDQKKKGKDDKRKKKRLEEESSSVSSESSTSTDGSDFRLAALPQGVEKLQRLHQEHPGSLANLTLKRFNELLQRSTGGGTASGSQELPAVARAYLSQIYLVKCPESMIGLRNLRELRTLTTMADLICNNDGLRALDIALQRIKAIEVFVTQGTWTQATQLELIPAEGEQRAWFRQELKAAQQEAKAESKLFLDQWPRRRRQWEVSPQAPQAEDKKEGEVYVEQEVIDELAGERSMDEKQKGMLKALGETPGLTSLFRELRKYIKSPLGWKKAQRQVMTAAIDKRDATVEAAVARLALPWRRLLLEEPPEHNADLMRLLGLPTVPLSVCSGEAEGKLWETYRGVELREVTATFTGLWGVMVGKGKRDIADSLYTAALVPKLNGGMLRHMLTGRRLYVTQEEIPWARQMIEELRLEGGSENSPAAWREGFRKLCSWPMTLSLAGVVIKTMLLHRPGHLGNFTRAFLCCASETFQRSTVELLPIALPVGSAEETELISQLTEVALNGKVWDASDVEACEARAKACGWQSWTWLQLLALNAMYCGGGTPRWLTDSMFHSNTLSAAQQEVVSRQEELAKKWTNHSEEQIQVEDWDKLEESLGGLYTGASIGKSYPLTLDAIKPTTPGPGEAARIDLTEVVSDELKGFADSPASLRIPDEELVHPRTTAAVQVTSQEEWDKIVSYLVKAKMLEREKPNETLMYKGTAVRNGAFGVHKGWVLKEDEVILCCAEDQKHCFHIYRPGYAWRGFFVLNRKASGACFQDGLEDKAYPRVVSAPMGWSNVVDFIQDGFENLAMRANLEPGRIIRMNEPSPLAPLTTPRDFYSFYVDNFDQFKVVWRTEAGTYEGSPSAEQLQLRQEMETLGVGRDPKKAAESTRSWSSLGAEVDGDLGLIGSSLKFRRALLGANLKVVGEDTVGSHSLGLQSVVSKNMHSVQYKRALACLFDSLYTEMGLAMPKVLSEKSKDELLLLSMTLPLHWMSQKMKLEGQIYATDASEEGGGACQSTGLTKWGHSRVHTLAHETAGVEGGGADPILVVECFAGIGGLKQALDLLGLVPMGNIGIDSSSECGKVFRQHCRHAVWYSSIESVTFAEVKEWRKKFSKVTKVLLSGGWPCVNHSHLNPRRGGAEAASSQLLDKMLEIKTMLRLCSRELGMPDWEVLEFYENVVMDKHDYKIQSGKIGFGGTFFEAAMVGQVRRPRIYWMKGFPFVQGTDGSVGPRQPMRNEDYMLPSVNIQTNKPPMSWFLCADATKMEAENEQLRLMGFPTNHLELKSRLSADLKSQLIGNSFAVIAVARLLVGLVATEEQVVAKDLTEILWRVWKRNETKIQHMDKPWKLRFGSAAADLSGVGSLRLEVCRLAGIPLRQYLDPERRLSDEELLVYLLTRNGTHKGADIRMDLGMPYAVGEMTRQSIDPSSWTWKVLMSYAWKQKDQHINVLETIAVLDLLRKLARSVKFHKSRIVILVDNQVALSVLTKGRTSAKALQSPIRRVSAVLLASEVLACYGWIKSGWNPADGPSRWRSGFTVCLGMLLLPGIRLVEHVLKPCLLNPCLPPGRDTGVWVLVVLVLGGGTQEICCEAGSQTQVETQGEWIVCTWFLDESASASVRILLGSVENAFKVLDDALPWMALMRPWISCWSTTGPMGWAPLVHFLELPFPEDEFPYFDGVKFEAVAKAAISDILGLIGCEEISSPERLPQKAHKNGSLQDPTMPPLERLAAPEGAEPLPTSVKRTFCKFWQENKCTKGDACTFAHGHDEIGQPIPDEMRPKGDGSRQRLGHCK</sequence>
<feature type="domain" description="C3H1-type" evidence="13">
    <location>
        <begin position="2242"/>
        <end position="2269"/>
    </location>
</feature>
<comment type="caution">
    <text evidence="14">The sequence shown here is derived from an EMBL/GenBank/DDBJ whole genome shotgun (WGS) entry which is preliminary data.</text>
</comment>
<protein>
    <submittedName>
        <fullName evidence="16">Regulator of nonsense transcripts 1 (ATP-dependent helicase RENT1) (Nonsense mRNA reducing factor 1) (NORF1) (Up-frameshift suppressor 1 homolog) (MUpf1)</fullName>
    </submittedName>
</protein>
<dbReference type="GO" id="GO:0016787">
    <property type="term" value="F:hydrolase activity"/>
    <property type="evidence" value="ECO:0007669"/>
    <property type="project" value="UniProtKB-KW"/>
</dbReference>
<keyword evidence="1 9" id="KW-0728">SH3 domain</keyword>
<dbReference type="PROSITE" id="PS50103">
    <property type="entry name" value="ZF_C3H1"/>
    <property type="match status" value="1"/>
</dbReference>
<dbReference type="GO" id="GO:0043139">
    <property type="term" value="F:5'-3' DNA helicase activity"/>
    <property type="evidence" value="ECO:0007669"/>
    <property type="project" value="TreeGrafter"/>
</dbReference>
<evidence type="ECO:0000259" key="13">
    <source>
        <dbReference type="PROSITE" id="PS50103"/>
    </source>
</evidence>
<dbReference type="InterPro" id="IPR036855">
    <property type="entry name" value="Znf_CCCH_sf"/>
</dbReference>
<feature type="compositionally biased region" description="Basic and acidic residues" evidence="11">
    <location>
        <begin position="458"/>
        <end position="491"/>
    </location>
</feature>
<keyword evidence="7 10" id="KW-0862">Zinc</keyword>
<feature type="region of interest" description="Disordered" evidence="11">
    <location>
        <begin position="1"/>
        <end position="30"/>
    </location>
</feature>
<dbReference type="EMBL" id="CAMXCT030000251">
    <property type="protein sequence ID" value="CAL4763502.1"/>
    <property type="molecule type" value="Genomic_DNA"/>
</dbReference>
<dbReference type="InterPro" id="IPR041677">
    <property type="entry name" value="DNA2/NAM7_AAA_11"/>
</dbReference>
<dbReference type="PANTHER" id="PTHR43788:SF16">
    <property type="entry name" value="HELICASE WITH ZINC FINGER 2"/>
    <property type="match status" value="1"/>
</dbReference>
<feature type="compositionally biased region" description="Basic residues" evidence="11">
    <location>
        <begin position="513"/>
        <end position="535"/>
    </location>
</feature>
<dbReference type="OrthoDB" id="641149at2759"/>
<keyword evidence="3" id="KW-0547">Nucleotide-binding</keyword>
<dbReference type="Gene3D" id="2.30.30.40">
    <property type="entry name" value="SH3 Domains"/>
    <property type="match status" value="1"/>
</dbReference>
<dbReference type="GO" id="GO:0005524">
    <property type="term" value="F:ATP binding"/>
    <property type="evidence" value="ECO:0007669"/>
    <property type="project" value="UniProtKB-KW"/>
</dbReference>